<sequence>MSLSIGVPIQIAFGWMSLLAHVVRTTTANEQRGNVYRANESLALSARLRCCNKYRTGSTVTVRGLIWGVMLRDGETYTIQNGCRKKEEQKLW</sequence>
<dbReference type="InParanoid" id="A0A317XLJ6"/>
<feature type="signal peptide" evidence="1">
    <location>
        <begin position="1"/>
        <end position="28"/>
    </location>
</feature>
<dbReference type="Proteomes" id="UP000246740">
    <property type="component" value="Unassembled WGS sequence"/>
</dbReference>
<evidence type="ECO:0000256" key="1">
    <source>
        <dbReference type="SAM" id="SignalP"/>
    </source>
</evidence>
<evidence type="ECO:0000313" key="2">
    <source>
        <dbReference type="EMBL" id="PWY99203.1"/>
    </source>
</evidence>
<proteinExistence type="predicted"/>
<protein>
    <recommendedName>
        <fullName evidence="4">Secreted protein</fullName>
    </recommendedName>
</protein>
<name>A0A317XLJ6_9BASI</name>
<dbReference type="AlphaFoldDB" id="A0A317XLJ6"/>
<accession>A0A317XLJ6</accession>
<gene>
    <name evidence="2" type="ORF">BCV70DRAFT_126116</name>
</gene>
<keyword evidence="1" id="KW-0732">Signal</keyword>
<evidence type="ECO:0000313" key="3">
    <source>
        <dbReference type="Proteomes" id="UP000246740"/>
    </source>
</evidence>
<reference evidence="2 3" key="1">
    <citation type="journal article" date="2018" name="Mol. Biol. Evol.">
        <title>Broad Genomic Sampling Reveals a Smut Pathogenic Ancestry of the Fungal Clade Ustilaginomycotina.</title>
        <authorList>
            <person name="Kijpornyongpan T."/>
            <person name="Mondo S.J."/>
            <person name="Barry K."/>
            <person name="Sandor L."/>
            <person name="Lee J."/>
            <person name="Lipzen A."/>
            <person name="Pangilinan J."/>
            <person name="LaButti K."/>
            <person name="Hainaut M."/>
            <person name="Henrissat B."/>
            <person name="Grigoriev I.V."/>
            <person name="Spatafora J.W."/>
            <person name="Aime M.C."/>
        </authorList>
    </citation>
    <scope>NUCLEOTIDE SEQUENCE [LARGE SCALE GENOMIC DNA]</scope>
    <source>
        <strain evidence="2 3">MCA 3645</strain>
    </source>
</reference>
<keyword evidence="3" id="KW-1185">Reference proteome</keyword>
<organism evidence="2 3">
    <name type="scientific">Testicularia cyperi</name>
    <dbReference type="NCBI Taxonomy" id="1882483"/>
    <lineage>
        <taxon>Eukaryota</taxon>
        <taxon>Fungi</taxon>
        <taxon>Dikarya</taxon>
        <taxon>Basidiomycota</taxon>
        <taxon>Ustilaginomycotina</taxon>
        <taxon>Ustilaginomycetes</taxon>
        <taxon>Ustilaginales</taxon>
        <taxon>Anthracoideaceae</taxon>
        <taxon>Testicularia</taxon>
    </lineage>
</organism>
<dbReference type="EMBL" id="KZ819196">
    <property type="protein sequence ID" value="PWY99203.1"/>
    <property type="molecule type" value="Genomic_DNA"/>
</dbReference>
<evidence type="ECO:0008006" key="4">
    <source>
        <dbReference type="Google" id="ProtNLM"/>
    </source>
</evidence>
<feature type="chain" id="PRO_5016459665" description="Secreted protein" evidence="1">
    <location>
        <begin position="29"/>
        <end position="92"/>
    </location>
</feature>